<name>A0ABQ3Z996_9ACTN</name>
<dbReference type="RefSeq" id="WP_203734262.1">
    <property type="nucleotide sequence ID" value="NZ_BAAATX010000035.1"/>
</dbReference>
<keyword evidence="2" id="KW-1185">Reference proteome</keyword>
<accession>A0ABQ3Z996</accession>
<reference evidence="1 2" key="1">
    <citation type="submission" date="2021-01" db="EMBL/GenBank/DDBJ databases">
        <title>Whole genome shotgun sequence of Actinoplanes durhamensis NBRC 14914.</title>
        <authorList>
            <person name="Komaki H."/>
            <person name="Tamura T."/>
        </authorList>
    </citation>
    <scope>NUCLEOTIDE SEQUENCE [LARGE SCALE GENOMIC DNA]</scope>
    <source>
        <strain evidence="1 2">NBRC 14914</strain>
    </source>
</reference>
<sequence length="81" mass="8847">MVELLGQNAAVTETTLPSRLPDLDGTVAGGDPLRDRGRSEVWRIRLDGVTPKSVIAKRGLGEPAADPARDWIDELVTELRR</sequence>
<evidence type="ECO:0000313" key="1">
    <source>
        <dbReference type="EMBL" id="GIE06401.1"/>
    </source>
</evidence>
<evidence type="ECO:0000313" key="2">
    <source>
        <dbReference type="Proteomes" id="UP000637628"/>
    </source>
</evidence>
<organism evidence="1 2">
    <name type="scientific">Paractinoplanes durhamensis</name>
    <dbReference type="NCBI Taxonomy" id="113563"/>
    <lineage>
        <taxon>Bacteria</taxon>
        <taxon>Bacillati</taxon>
        <taxon>Actinomycetota</taxon>
        <taxon>Actinomycetes</taxon>
        <taxon>Micromonosporales</taxon>
        <taxon>Micromonosporaceae</taxon>
        <taxon>Paractinoplanes</taxon>
    </lineage>
</organism>
<dbReference type="EMBL" id="BOML01000062">
    <property type="protein sequence ID" value="GIE06401.1"/>
    <property type="molecule type" value="Genomic_DNA"/>
</dbReference>
<proteinExistence type="predicted"/>
<dbReference type="Proteomes" id="UP000637628">
    <property type="component" value="Unassembled WGS sequence"/>
</dbReference>
<gene>
    <name evidence="1" type="ORF">Adu01nite_77510</name>
</gene>
<comment type="caution">
    <text evidence="1">The sequence shown here is derived from an EMBL/GenBank/DDBJ whole genome shotgun (WGS) entry which is preliminary data.</text>
</comment>
<protein>
    <submittedName>
        <fullName evidence="1">Uncharacterized protein</fullName>
    </submittedName>
</protein>